<protein>
    <submittedName>
        <fullName evidence="1">Uncharacterized protein</fullName>
    </submittedName>
</protein>
<sequence length="76" mass="8693">MSQDCPESSPDQKVDWTPNEVNVSFGQYQNTSCWYVNVSWTPLNDSYGNWTGILVRLVIIEVNASDFRVICSVYPK</sequence>
<proteinExistence type="predicted"/>
<evidence type="ECO:0000313" key="1">
    <source>
        <dbReference type="EMBL" id="KAJ7382988.1"/>
    </source>
</evidence>
<dbReference type="OrthoDB" id="5989258at2759"/>
<accession>A0A9W9ZLG3</accession>
<evidence type="ECO:0000313" key="2">
    <source>
        <dbReference type="Proteomes" id="UP001163046"/>
    </source>
</evidence>
<keyword evidence="2" id="KW-1185">Reference proteome</keyword>
<dbReference type="Proteomes" id="UP001163046">
    <property type="component" value="Unassembled WGS sequence"/>
</dbReference>
<comment type="caution">
    <text evidence="1">The sequence shown here is derived from an EMBL/GenBank/DDBJ whole genome shotgun (WGS) entry which is preliminary data.</text>
</comment>
<organism evidence="1 2">
    <name type="scientific">Desmophyllum pertusum</name>
    <dbReference type="NCBI Taxonomy" id="174260"/>
    <lineage>
        <taxon>Eukaryota</taxon>
        <taxon>Metazoa</taxon>
        <taxon>Cnidaria</taxon>
        <taxon>Anthozoa</taxon>
        <taxon>Hexacorallia</taxon>
        <taxon>Scleractinia</taxon>
        <taxon>Caryophylliina</taxon>
        <taxon>Caryophylliidae</taxon>
        <taxon>Desmophyllum</taxon>
    </lineage>
</organism>
<name>A0A9W9ZLG3_9CNID</name>
<gene>
    <name evidence="1" type="ORF">OS493_031490</name>
</gene>
<dbReference type="EMBL" id="MU825909">
    <property type="protein sequence ID" value="KAJ7382988.1"/>
    <property type="molecule type" value="Genomic_DNA"/>
</dbReference>
<feature type="non-terminal residue" evidence="1">
    <location>
        <position position="1"/>
    </location>
</feature>
<reference evidence="1" key="1">
    <citation type="submission" date="2023-01" db="EMBL/GenBank/DDBJ databases">
        <title>Genome assembly of the deep-sea coral Lophelia pertusa.</title>
        <authorList>
            <person name="Herrera S."/>
            <person name="Cordes E."/>
        </authorList>
    </citation>
    <scope>NUCLEOTIDE SEQUENCE</scope>
    <source>
        <strain evidence="1">USNM1676648</strain>
        <tissue evidence="1">Polyp</tissue>
    </source>
</reference>
<dbReference type="AlphaFoldDB" id="A0A9W9ZLG3"/>